<keyword evidence="2" id="KW-0812">Transmembrane</keyword>
<feature type="compositionally biased region" description="Basic and acidic residues" evidence="1">
    <location>
        <begin position="33"/>
        <end position="45"/>
    </location>
</feature>
<keyword evidence="4" id="KW-1185">Reference proteome</keyword>
<feature type="region of interest" description="Disordered" evidence="1">
    <location>
        <begin position="1"/>
        <end position="45"/>
    </location>
</feature>
<dbReference type="EMBL" id="CP036339">
    <property type="protein sequence ID" value="QDT76273.1"/>
    <property type="molecule type" value="Genomic_DNA"/>
</dbReference>
<dbReference type="Proteomes" id="UP000317909">
    <property type="component" value="Chromosome"/>
</dbReference>
<evidence type="ECO:0000313" key="4">
    <source>
        <dbReference type="Proteomes" id="UP000317909"/>
    </source>
</evidence>
<protein>
    <submittedName>
        <fullName evidence="3">Uncharacterized protein</fullName>
    </submittedName>
</protein>
<keyword evidence="2" id="KW-1133">Transmembrane helix</keyword>
<evidence type="ECO:0000256" key="1">
    <source>
        <dbReference type="SAM" id="MobiDB-lite"/>
    </source>
</evidence>
<name>A0A517U6P4_9BACT</name>
<dbReference type="AlphaFoldDB" id="A0A517U6P4"/>
<organism evidence="3 4">
    <name type="scientific">Lacipirellula limnantheis</name>
    <dbReference type="NCBI Taxonomy" id="2528024"/>
    <lineage>
        <taxon>Bacteria</taxon>
        <taxon>Pseudomonadati</taxon>
        <taxon>Planctomycetota</taxon>
        <taxon>Planctomycetia</taxon>
        <taxon>Pirellulales</taxon>
        <taxon>Lacipirellulaceae</taxon>
        <taxon>Lacipirellula</taxon>
    </lineage>
</organism>
<sequence>MSTSNFETLERGSPAIAFPMDEKTGLPSLAGRSRSESKEPERSNHFPEGAAWFTFLLIAVNFLSAFSS</sequence>
<evidence type="ECO:0000313" key="3">
    <source>
        <dbReference type="EMBL" id="QDT76273.1"/>
    </source>
</evidence>
<keyword evidence="2" id="KW-0472">Membrane</keyword>
<evidence type="ECO:0000256" key="2">
    <source>
        <dbReference type="SAM" id="Phobius"/>
    </source>
</evidence>
<dbReference type="KEGG" id="llh:I41_55230"/>
<feature type="transmembrane region" description="Helical" evidence="2">
    <location>
        <begin position="49"/>
        <end position="66"/>
    </location>
</feature>
<reference evidence="3 4" key="1">
    <citation type="submission" date="2019-02" db="EMBL/GenBank/DDBJ databases">
        <title>Deep-cultivation of Planctomycetes and their phenomic and genomic characterization uncovers novel biology.</title>
        <authorList>
            <person name="Wiegand S."/>
            <person name="Jogler M."/>
            <person name="Boedeker C."/>
            <person name="Pinto D."/>
            <person name="Vollmers J."/>
            <person name="Rivas-Marin E."/>
            <person name="Kohn T."/>
            <person name="Peeters S.H."/>
            <person name="Heuer A."/>
            <person name="Rast P."/>
            <person name="Oberbeckmann S."/>
            <person name="Bunk B."/>
            <person name="Jeske O."/>
            <person name="Meyerdierks A."/>
            <person name="Storesund J.E."/>
            <person name="Kallscheuer N."/>
            <person name="Luecker S."/>
            <person name="Lage O.M."/>
            <person name="Pohl T."/>
            <person name="Merkel B.J."/>
            <person name="Hornburger P."/>
            <person name="Mueller R.-W."/>
            <person name="Bruemmer F."/>
            <person name="Labrenz M."/>
            <person name="Spormann A.M."/>
            <person name="Op den Camp H."/>
            <person name="Overmann J."/>
            <person name="Amann R."/>
            <person name="Jetten M.S.M."/>
            <person name="Mascher T."/>
            <person name="Medema M.H."/>
            <person name="Devos D.P."/>
            <person name="Kaster A.-K."/>
            <person name="Ovreas L."/>
            <person name="Rohde M."/>
            <person name="Galperin M.Y."/>
            <person name="Jogler C."/>
        </authorList>
    </citation>
    <scope>NUCLEOTIDE SEQUENCE [LARGE SCALE GENOMIC DNA]</scope>
    <source>
        <strain evidence="3 4">I41</strain>
    </source>
</reference>
<proteinExistence type="predicted"/>
<accession>A0A517U6P4</accession>
<gene>
    <name evidence="3" type="ORF">I41_55230</name>
</gene>